<feature type="compositionally biased region" description="Low complexity" evidence="1">
    <location>
        <begin position="758"/>
        <end position="771"/>
    </location>
</feature>
<feature type="region of interest" description="Disordered" evidence="1">
    <location>
        <begin position="1"/>
        <end position="45"/>
    </location>
</feature>
<evidence type="ECO:0000256" key="1">
    <source>
        <dbReference type="SAM" id="MobiDB-lite"/>
    </source>
</evidence>
<feature type="compositionally biased region" description="Polar residues" evidence="1">
    <location>
        <begin position="118"/>
        <end position="127"/>
    </location>
</feature>
<accession>A0ABR2ITC4</accession>
<feature type="compositionally biased region" description="Pro residues" evidence="1">
    <location>
        <begin position="15"/>
        <end position="32"/>
    </location>
</feature>
<evidence type="ECO:0000313" key="2">
    <source>
        <dbReference type="EMBL" id="KAK8867826.1"/>
    </source>
</evidence>
<dbReference type="PANTHER" id="PTHR21310:SF13">
    <property type="entry name" value="AMINOGLYCOSIDE PHOSPHOTRANSFERASE DOMAIN-CONTAINING PROTEIN"/>
    <property type="match status" value="1"/>
</dbReference>
<feature type="compositionally biased region" description="Pro residues" evidence="1">
    <location>
        <begin position="82"/>
        <end position="94"/>
    </location>
</feature>
<name>A0ABR2ITC4_9PEZI</name>
<dbReference type="EMBL" id="JAPCWZ010000004">
    <property type="protein sequence ID" value="KAK8867826.1"/>
    <property type="molecule type" value="Genomic_DNA"/>
</dbReference>
<dbReference type="InterPro" id="IPR011009">
    <property type="entry name" value="Kinase-like_dom_sf"/>
</dbReference>
<sequence>MAPRKARNPFGASSPSPPPTPSPPSAAAPAPSPQEKQQSNNANIFRFMKPLAGLNLKSLFSRSAPKEPRLGTEQNPFTLSPSPSPSPAPHPLPDPAEHKAVGSEPHDQEIRRVESPILQRSRSTTVETDLAPFGVDEDKTVPASNPTLPEDKTPTGNDPTDIFLPVAEERARPCSAKTDLTIFGGPVSNEKHVANHEAEKLPDQVIPALDELKEPTLDTDIAGIIIPIGQNDNPDQSRKKSRSVETDVSLFGGLLETQPNTADDEAIEAVESIPQDPEAQDVDSPDFHRSRSVTLEPDQDITDIFLPVAQDDKSASVNRSRSRSVETDLSLFGGPAGSDEHISDHETELPPGDEYPGMEEEALVNAMSICSSSSTQTFAQIGLEWTTAEFDPFRPYPEWSCEPEANEVVDLLKQVISPLEEYRVRPLHKSSYNRFFAVQWGDDNDDKDEDENYVIKLTLPVCPARKTASEVATMRWTKVMTPLPLPDVVQNLYSASANNPVGCEWILMRKLPGRPLFECWHEMDWTRKLRVVDQLTEYTHCVFDRGLEGIANLYPAAPNDPDQRPEFGGMASMPFFWNGRYNKWGNQKQFGPYETYREWAFDRLDLAYVEVQAVLPKLTNQHLRSIPWRIQAVIAKLKELHDVLFPSPRNRPEKKEEPIKGATKNDPIDLISDDEDECDVEAEPFDCEEKTMLWHTNLSLDNIFVDETGVITGVLDWECISAIPRSLACQLPAFLLEGHDRLQEPHVKDYWTFSDTVSSRPLSPSPSVSPENETDEWEAEEERRGRQRKRRLQQVGPTPEYWKARREWELTELRTHFVHTMSERCLAWYMFYKHNSLKRDFETAVQYCDDPMLLGMVEEWIKAIEAAVEKEEGERKPGKDLGVWSLERRVAKGQKAPAGHNEL</sequence>
<organism evidence="2 3">
    <name type="scientific">Apiospora arundinis</name>
    <dbReference type="NCBI Taxonomy" id="335852"/>
    <lineage>
        <taxon>Eukaryota</taxon>
        <taxon>Fungi</taxon>
        <taxon>Dikarya</taxon>
        <taxon>Ascomycota</taxon>
        <taxon>Pezizomycotina</taxon>
        <taxon>Sordariomycetes</taxon>
        <taxon>Xylariomycetidae</taxon>
        <taxon>Amphisphaeriales</taxon>
        <taxon>Apiosporaceae</taxon>
        <taxon>Apiospora</taxon>
    </lineage>
</organism>
<dbReference type="PANTHER" id="PTHR21310">
    <property type="entry name" value="AMINOGLYCOSIDE PHOSPHOTRANSFERASE-RELATED-RELATED"/>
    <property type="match status" value="1"/>
</dbReference>
<feature type="compositionally biased region" description="Basic and acidic residues" evidence="1">
    <location>
        <begin position="95"/>
        <end position="114"/>
    </location>
</feature>
<gene>
    <name evidence="2" type="ORF">PGQ11_006404</name>
</gene>
<feature type="compositionally biased region" description="Polar residues" evidence="1">
    <location>
        <begin position="34"/>
        <end position="43"/>
    </location>
</feature>
<dbReference type="SUPFAM" id="SSF56112">
    <property type="entry name" value="Protein kinase-like (PK-like)"/>
    <property type="match status" value="1"/>
</dbReference>
<feature type="region of interest" description="Disordered" evidence="1">
    <location>
        <begin position="273"/>
        <end position="293"/>
    </location>
</feature>
<keyword evidence="3" id="KW-1185">Reference proteome</keyword>
<dbReference type="InterPro" id="IPR051678">
    <property type="entry name" value="AGP_Transferase"/>
</dbReference>
<feature type="compositionally biased region" description="Basic and acidic residues" evidence="1">
    <location>
        <begin position="650"/>
        <end position="659"/>
    </location>
</feature>
<feature type="region of interest" description="Disordered" evidence="1">
    <location>
        <begin position="756"/>
        <end position="792"/>
    </location>
</feature>
<feature type="region of interest" description="Disordered" evidence="1">
    <location>
        <begin position="59"/>
        <end position="162"/>
    </location>
</feature>
<reference evidence="2 3" key="1">
    <citation type="journal article" date="2024" name="IMA Fungus">
        <title>Apiospora arundinis, a panoply of carbohydrate-active enzymes and secondary metabolites.</title>
        <authorList>
            <person name="Sorensen T."/>
            <person name="Petersen C."/>
            <person name="Muurmann A.T."/>
            <person name="Christiansen J.V."/>
            <person name="Brundto M.L."/>
            <person name="Overgaard C.K."/>
            <person name="Boysen A.T."/>
            <person name="Wollenberg R.D."/>
            <person name="Larsen T.O."/>
            <person name="Sorensen J.L."/>
            <person name="Nielsen K.L."/>
            <person name="Sondergaard T.E."/>
        </authorList>
    </citation>
    <scope>NUCLEOTIDE SEQUENCE [LARGE SCALE GENOMIC DNA]</scope>
    <source>
        <strain evidence="2 3">AAU 773</strain>
    </source>
</reference>
<feature type="region of interest" description="Disordered" evidence="1">
    <location>
        <begin position="647"/>
        <end position="668"/>
    </location>
</feature>
<comment type="caution">
    <text evidence="2">The sequence shown here is derived from an EMBL/GenBank/DDBJ whole genome shotgun (WGS) entry which is preliminary data.</text>
</comment>
<evidence type="ECO:0000313" key="3">
    <source>
        <dbReference type="Proteomes" id="UP001390339"/>
    </source>
</evidence>
<feature type="region of interest" description="Disordered" evidence="1">
    <location>
        <begin position="312"/>
        <end position="351"/>
    </location>
</feature>
<protein>
    <submittedName>
        <fullName evidence="2">Kinase-like domain-containing protein</fullName>
    </submittedName>
</protein>
<dbReference type="Proteomes" id="UP001390339">
    <property type="component" value="Unassembled WGS sequence"/>
</dbReference>
<feature type="compositionally biased region" description="Basic and acidic residues" evidence="1">
    <location>
        <begin position="338"/>
        <end position="348"/>
    </location>
</feature>
<proteinExistence type="predicted"/>